<keyword evidence="2" id="KW-1003">Cell membrane</keyword>
<feature type="transmembrane region" description="Helical" evidence="6">
    <location>
        <begin position="53"/>
        <end position="75"/>
    </location>
</feature>
<proteinExistence type="predicted"/>
<dbReference type="PANTHER" id="PTHR30250:SF11">
    <property type="entry name" value="O-ANTIGEN TRANSPORTER-RELATED"/>
    <property type="match status" value="1"/>
</dbReference>
<feature type="transmembrane region" description="Helical" evidence="6">
    <location>
        <begin position="377"/>
        <end position="394"/>
    </location>
</feature>
<feature type="transmembrane region" description="Helical" evidence="6">
    <location>
        <begin position="87"/>
        <end position="110"/>
    </location>
</feature>
<keyword evidence="3 6" id="KW-0812">Transmembrane</keyword>
<dbReference type="EMBL" id="JACATN010000001">
    <property type="protein sequence ID" value="MBT2159746.1"/>
    <property type="molecule type" value="Genomic_DNA"/>
</dbReference>
<evidence type="ECO:0000256" key="4">
    <source>
        <dbReference type="ARBA" id="ARBA00022989"/>
    </source>
</evidence>
<dbReference type="InterPro" id="IPR050833">
    <property type="entry name" value="Poly_Biosynth_Transport"/>
</dbReference>
<protein>
    <submittedName>
        <fullName evidence="7">Polysaccharide biosynthesis C-terminal domain-containing protein</fullName>
    </submittedName>
</protein>
<comment type="subcellular location">
    <subcellularLocation>
        <location evidence="1">Cell membrane</location>
        <topology evidence="1">Multi-pass membrane protein</topology>
    </subcellularLocation>
</comment>
<keyword evidence="8" id="KW-1185">Reference proteome</keyword>
<keyword evidence="5 6" id="KW-0472">Membrane</keyword>
<evidence type="ECO:0000256" key="6">
    <source>
        <dbReference type="SAM" id="Phobius"/>
    </source>
</evidence>
<evidence type="ECO:0000256" key="2">
    <source>
        <dbReference type="ARBA" id="ARBA00022475"/>
    </source>
</evidence>
<evidence type="ECO:0000256" key="3">
    <source>
        <dbReference type="ARBA" id="ARBA00022692"/>
    </source>
</evidence>
<feature type="transmembrane region" description="Helical" evidence="6">
    <location>
        <begin position="162"/>
        <end position="182"/>
    </location>
</feature>
<organism evidence="7 8">
    <name type="scientific">Zobellia barbeyronii</name>
    <dbReference type="NCBI Taxonomy" id="2748009"/>
    <lineage>
        <taxon>Bacteria</taxon>
        <taxon>Pseudomonadati</taxon>
        <taxon>Bacteroidota</taxon>
        <taxon>Flavobacteriia</taxon>
        <taxon>Flavobacteriales</taxon>
        <taxon>Flavobacteriaceae</taxon>
        <taxon>Zobellia</taxon>
    </lineage>
</organism>
<gene>
    <name evidence="7" type="ORF">HW347_00635</name>
</gene>
<name>A0ABS5W9S7_9FLAO</name>
<feature type="transmembrane region" description="Helical" evidence="6">
    <location>
        <begin position="308"/>
        <end position="333"/>
    </location>
</feature>
<reference evidence="8" key="2">
    <citation type="submission" date="2023-07" db="EMBL/GenBank/DDBJ databases">
        <title>Zobellia barbeyronii sp. nov., a new marine flavobacterium, isolated from green and red algae.</title>
        <authorList>
            <person name="Nedashkovskaya O.I."/>
            <person name="Otstavnykh N."/>
            <person name="Zhukova N."/>
            <person name="Guzev K."/>
            <person name="Chausova V."/>
            <person name="Tekutyeva L."/>
            <person name="Mikhailov V."/>
            <person name="Isaeva M."/>
        </authorList>
    </citation>
    <scope>NUCLEOTIDE SEQUENCE [LARGE SCALE GENOMIC DNA]</scope>
    <source>
        <strain evidence="8">KMM 6746</strain>
    </source>
</reference>
<accession>A0ABS5W9S7</accession>
<feature type="transmembrane region" description="Helical" evidence="6">
    <location>
        <begin position="126"/>
        <end position="150"/>
    </location>
</feature>
<evidence type="ECO:0000256" key="5">
    <source>
        <dbReference type="ARBA" id="ARBA00023136"/>
    </source>
</evidence>
<reference evidence="7 8" key="1">
    <citation type="submission" date="2020-06" db="EMBL/GenBank/DDBJ databases">
        <authorList>
            <person name="Isaeva M.P."/>
            <person name="Chernysheva N.Y."/>
        </authorList>
    </citation>
    <scope>NUCLEOTIDE SEQUENCE [LARGE SCALE GENOMIC DNA]</scope>
    <source>
        <strain evidence="7 8">KMM 6746</strain>
    </source>
</reference>
<keyword evidence="4 6" id="KW-1133">Transmembrane helix</keyword>
<feature type="transmembrane region" description="Helical" evidence="6">
    <location>
        <begin position="400"/>
        <end position="419"/>
    </location>
</feature>
<evidence type="ECO:0000313" key="7">
    <source>
        <dbReference type="EMBL" id="MBT2159746.1"/>
    </source>
</evidence>
<dbReference type="PANTHER" id="PTHR30250">
    <property type="entry name" value="PST FAMILY PREDICTED COLANIC ACID TRANSPORTER"/>
    <property type="match status" value="1"/>
</dbReference>
<evidence type="ECO:0000313" key="8">
    <source>
        <dbReference type="Proteomes" id="UP000740413"/>
    </source>
</evidence>
<comment type="caution">
    <text evidence="7">The sequence shown here is derived from an EMBL/GenBank/DDBJ whole genome shotgun (WGS) entry which is preliminary data.</text>
</comment>
<dbReference type="RefSeq" id="WP_214610039.1">
    <property type="nucleotide sequence ID" value="NZ_JACATN010000001.1"/>
</dbReference>
<feature type="transmembrane region" description="Helical" evidence="6">
    <location>
        <begin position="345"/>
        <end position="370"/>
    </location>
</feature>
<feature type="transmembrane region" description="Helical" evidence="6">
    <location>
        <begin position="21"/>
        <end position="41"/>
    </location>
</feature>
<evidence type="ECO:0000256" key="1">
    <source>
        <dbReference type="ARBA" id="ARBA00004651"/>
    </source>
</evidence>
<dbReference type="Proteomes" id="UP000740413">
    <property type="component" value="Unassembled WGS sequence"/>
</dbReference>
<sequence length="457" mass="51496">MSLKKRLLNNGIASVFQKSVRVLEQLILVPFFISAWGAAYYGEWITLTIIPTVIGFSDMGFGTAAANSFVLSYASDKKQEAANISKTGMYIITVMIGIAMLLSIVTIYFLNYFEVFEKSLIHKTDAIIAVSILILARLLNFYSQLFQAYYRSAQKAAMSMNLLSIYAALNLGAGLFVLLLGYGVVQFALSQLLVVLAFNFFYWIKGKQVLGLFKTHKGKRDRLIQKNITKKGLGYLMSPVWQAIYFQGTTFIVRIVLGPEAVAIFNTVRTLSRSLNQLFFMIKAAIFPELQFEIGKQNWLTAQKIYRVAMLSVFLMSSIGFILLSIFGLWFYRIWTNNELEVPKAVWYLFISGMLLNSLWWTTEMVFGAVNKPRKMAMYGIGASLFSVVLTYVFSKQYGLVGAAMGAVSLEIILVFLVIPAGSKLMGMSPKELLLNGYDDFRFLYKQLKNKLNSLKA</sequence>